<dbReference type="InterPro" id="IPR003395">
    <property type="entry name" value="RecF/RecN/SMC_N"/>
</dbReference>
<dbReference type="PANTHER" id="PTHR32182">
    <property type="entry name" value="DNA REPLICATION AND REPAIR PROTEIN RECF"/>
    <property type="match status" value="1"/>
</dbReference>
<dbReference type="SUPFAM" id="SSF52540">
    <property type="entry name" value="P-loop containing nucleoside triphosphate hydrolases"/>
    <property type="match status" value="1"/>
</dbReference>
<sequence>MIKLEKAHIEEVRGIRKLDIDFKKETFAISGPNGSGKSGVIDAIEFGLTGQIGRLTGRGTKGLSVAEHGPHVDKTKFPDAAFVELKVFFPALGKSATITRKVSSPKKPKIVPADPDVKAVLDEIADHPEITLSRREILRFILVEPTKRSEEIQTILKVEEIGDTRGALNTAQNKLQLALRTAASQVDSSREVLQRHLQIATFQATDLLAAVNQRREALGLPTIEVLTADTKLDSGLAESGKAPEFNKQSALRDLKALSDASGTFPDLGKTEATLILSGISRLETEPALLDAFQRRSLIEKGLDLVDGPECPLCDQLWDDEQQLREHLKTKLAKSEEAARLQEGLLSAGAELGRHAARLLGLLGQTLKIAESQGGSDFAKLLADWAKDLGDLRAPLINLDGLLGLKDRLINGWLEVPKELSKGLAALTGKVDAMPDQTATLDAQTFLATAQLRLGDYREAMRKKKTAEAASTSAKTAYDAYCRAMEEELNSLYDDVQEDFSTFYRTINEDDEVKFTAKLTPSEGRLDLDVNFYERGLFPPGAFHSEGHQDGMGVCLYLALMKRLFGDRFTIALLDDVVMSVDSGHRYQFCKLLKTHFPNTQFVITTHDRLWAEQMRSAGLVSAKTSLAFHSWTVDTGPLVESNVEIWDEIEAALAKGKVETAAAGLRHHLEYASRHLADHLGARPVFRADGNYELGELLPSVLSRMKDIYGKAAESAQSWGNIAAKEAAADRKKMLSSSSGASNVEQWAVNKAVHYNEWANFGKKDFEPVVTAFKELLDCFRCTSCQSWLYVTPRGPNQESLRCYCSAFNMNLKVKSK</sequence>
<comment type="caution">
    <text evidence="2">The sequence shown here is derived from an EMBL/GenBank/DDBJ whole genome shotgun (WGS) entry which is preliminary data.</text>
</comment>
<protein>
    <submittedName>
        <fullName evidence="2">Chromosome segregation protein SMC</fullName>
    </submittedName>
</protein>
<dbReference type="EMBL" id="BSPC01000057">
    <property type="protein sequence ID" value="GLS22053.1"/>
    <property type="molecule type" value="Genomic_DNA"/>
</dbReference>
<dbReference type="InterPro" id="IPR027417">
    <property type="entry name" value="P-loop_NTPase"/>
</dbReference>
<evidence type="ECO:0000313" key="3">
    <source>
        <dbReference type="Proteomes" id="UP001156882"/>
    </source>
</evidence>
<proteinExistence type="predicted"/>
<dbReference type="Pfam" id="PF02463">
    <property type="entry name" value="SMC_N"/>
    <property type="match status" value="1"/>
</dbReference>
<evidence type="ECO:0000259" key="1">
    <source>
        <dbReference type="Pfam" id="PF02463"/>
    </source>
</evidence>
<reference evidence="3" key="1">
    <citation type="journal article" date="2019" name="Int. J. Syst. Evol. Microbiol.">
        <title>The Global Catalogue of Microorganisms (GCM) 10K type strain sequencing project: providing services to taxonomists for standard genome sequencing and annotation.</title>
        <authorList>
            <consortium name="The Broad Institute Genomics Platform"/>
            <consortium name="The Broad Institute Genome Sequencing Center for Infectious Disease"/>
            <person name="Wu L."/>
            <person name="Ma J."/>
        </authorList>
    </citation>
    <scope>NUCLEOTIDE SEQUENCE [LARGE SCALE GENOMIC DNA]</scope>
    <source>
        <strain evidence="3">NBRC 101365</strain>
    </source>
</reference>
<name>A0ABQ6CNW9_9HYPH</name>
<accession>A0ABQ6CNW9</accession>
<dbReference type="PANTHER" id="PTHR32182:SF0">
    <property type="entry name" value="DNA REPLICATION AND REPAIR PROTEIN RECF"/>
    <property type="match status" value="1"/>
</dbReference>
<evidence type="ECO:0000313" key="2">
    <source>
        <dbReference type="EMBL" id="GLS22053.1"/>
    </source>
</evidence>
<gene>
    <name evidence="2" type="ORF">GCM10007874_50700</name>
</gene>
<dbReference type="Proteomes" id="UP001156882">
    <property type="component" value="Unassembled WGS sequence"/>
</dbReference>
<dbReference type="RefSeq" id="WP_284315033.1">
    <property type="nucleotide sequence ID" value="NZ_BSPC01000057.1"/>
</dbReference>
<keyword evidence="3" id="KW-1185">Reference proteome</keyword>
<dbReference type="Gene3D" id="3.40.50.300">
    <property type="entry name" value="P-loop containing nucleotide triphosphate hydrolases"/>
    <property type="match status" value="2"/>
</dbReference>
<organism evidence="2 3">
    <name type="scientific">Labrys miyagiensis</name>
    <dbReference type="NCBI Taxonomy" id="346912"/>
    <lineage>
        <taxon>Bacteria</taxon>
        <taxon>Pseudomonadati</taxon>
        <taxon>Pseudomonadota</taxon>
        <taxon>Alphaproteobacteria</taxon>
        <taxon>Hyphomicrobiales</taxon>
        <taxon>Xanthobacteraceae</taxon>
        <taxon>Labrys</taxon>
    </lineage>
</organism>
<feature type="domain" description="RecF/RecN/SMC N-terminal" evidence="1">
    <location>
        <begin position="4"/>
        <end position="616"/>
    </location>
</feature>